<organism evidence="1 2">
    <name type="scientific">Prevotella intermedia</name>
    <dbReference type="NCBI Taxonomy" id="28131"/>
    <lineage>
        <taxon>Bacteria</taxon>
        <taxon>Pseudomonadati</taxon>
        <taxon>Bacteroidota</taxon>
        <taxon>Bacteroidia</taxon>
        <taxon>Bacteroidales</taxon>
        <taxon>Prevotellaceae</taxon>
        <taxon>Prevotella</taxon>
    </lineage>
</organism>
<name>A0AAJ3RIN6_PREIN</name>
<proteinExistence type="predicted"/>
<accession>A0AAJ3RIN6</accession>
<reference evidence="1 2" key="1">
    <citation type="submission" date="2017-11" db="EMBL/GenBank/DDBJ databases">
        <title>Genome sequencing of Prevotella intermedia KCOM 1101.</title>
        <authorList>
            <person name="Kook J.-K."/>
            <person name="Park S.-N."/>
            <person name="Lim Y.K."/>
        </authorList>
    </citation>
    <scope>NUCLEOTIDE SEQUENCE [LARGE SCALE GENOMIC DNA]</scope>
    <source>
        <strain evidence="1 2">KCOM 1101</strain>
    </source>
</reference>
<comment type="caution">
    <text evidence="1">The sequence shown here is derived from an EMBL/GenBank/DDBJ whole genome shotgun (WGS) entry which is preliminary data.</text>
</comment>
<evidence type="ECO:0000313" key="1">
    <source>
        <dbReference type="EMBL" id="PIK17514.1"/>
    </source>
</evidence>
<protein>
    <submittedName>
        <fullName evidence="1">Uncharacterized protein</fullName>
    </submittedName>
</protein>
<evidence type="ECO:0000313" key="2">
    <source>
        <dbReference type="Proteomes" id="UP000229111"/>
    </source>
</evidence>
<dbReference type="AlphaFoldDB" id="A0AAJ3RIN6"/>
<dbReference type="EMBL" id="PEKM01000002">
    <property type="protein sequence ID" value="PIK17514.1"/>
    <property type="molecule type" value="Genomic_DNA"/>
</dbReference>
<dbReference type="Proteomes" id="UP000229111">
    <property type="component" value="Unassembled WGS sequence"/>
</dbReference>
<gene>
    <name evidence="1" type="ORF">CTI16_11060</name>
</gene>
<sequence length="98" mass="11305">MGKKSHNSRTNKADIVQSKACIVSAFFRIYTVANHNVGTSGFKKKDSFPFSRLKQLPKTFSIPQNHSSHKVQLQVRALFITFLTAKNEQWYLEFLEEL</sequence>